<dbReference type="OrthoDB" id="3193320at2"/>
<feature type="region of interest" description="Disordered" evidence="1">
    <location>
        <begin position="1"/>
        <end position="22"/>
    </location>
</feature>
<keyword evidence="2" id="KW-1133">Transmembrane helix</keyword>
<proteinExistence type="predicted"/>
<evidence type="ECO:0000256" key="1">
    <source>
        <dbReference type="SAM" id="MobiDB-lite"/>
    </source>
</evidence>
<keyword evidence="2" id="KW-0472">Membrane</keyword>
<organism evidence="3 4">
    <name type="scientific">Fannyhessea vaginae DSM 15829</name>
    <dbReference type="NCBI Taxonomy" id="525256"/>
    <lineage>
        <taxon>Bacteria</taxon>
        <taxon>Bacillati</taxon>
        <taxon>Actinomycetota</taxon>
        <taxon>Coriobacteriia</taxon>
        <taxon>Coriobacteriales</taxon>
        <taxon>Atopobiaceae</taxon>
        <taxon>Fannyhessea</taxon>
    </lineage>
</organism>
<feature type="transmembrane region" description="Helical" evidence="2">
    <location>
        <begin position="145"/>
        <end position="166"/>
    </location>
</feature>
<keyword evidence="2" id="KW-0812">Transmembrane</keyword>
<evidence type="ECO:0000313" key="4">
    <source>
        <dbReference type="Proteomes" id="UP000005947"/>
    </source>
</evidence>
<feature type="transmembrane region" description="Helical" evidence="2">
    <location>
        <begin position="208"/>
        <end position="227"/>
    </location>
</feature>
<keyword evidence="4" id="KW-1185">Reference proteome</keyword>
<dbReference type="EMBL" id="ACGK02000002">
    <property type="protein sequence ID" value="EGF22988.1"/>
    <property type="molecule type" value="Genomic_DNA"/>
</dbReference>
<dbReference type="Proteomes" id="UP000005947">
    <property type="component" value="Unassembled WGS sequence"/>
</dbReference>
<dbReference type="AlphaFoldDB" id="F1T683"/>
<name>F1T683_9ACTN</name>
<protein>
    <submittedName>
        <fullName evidence="3">Uncharacterized protein</fullName>
    </submittedName>
</protein>
<reference evidence="3 4" key="1">
    <citation type="submission" date="2011-02" db="EMBL/GenBank/DDBJ databases">
        <authorList>
            <person name="Muzny D."/>
            <person name="Qin X."/>
            <person name="Buhay C."/>
            <person name="Dugan-Rocha S."/>
            <person name="Ding Y."/>
            <person name="Chen G."/>
            <person name="Hawes A."/>
            <person name="Holder M."/>
            <person name="Jhangiani S."/>
            <person name="Johnson A."/>
            <person name="Khan Z."/>
            <person name="Li Z."/>
            <person name="Liu W."/>
            <person name="Liu X."/>
            <person name="Perez L."/>
            <person name="Shen H."/>
            <person name="Wang Q."/>
            <person name="Watt J."/>
            <person name="Xi L."/>
            <person name="Xin Y."/>
            <person name="Zhou J."/>
            <person name="Deng J."/>
            <person name="Jiang H."/>
            <person name="Liu Y."/>
            <person name="Qu J."/>
            <person name="Song X.-Z."/>
            <person name="Zhang L."/>
            <person name="Villasana D."/>
            <person name="Johnson A."/>
            <person name="Liu J."/>
            <person name="Liyanage D."/>
            <person name="Lorensuhewa L."/>
            <person name="Robinson T."/>
            <person name="Song A."/>
            <person name="Song B.-B."/>
            <person name="Dinh H."/>
            <person name="Thornton R."/>
            <person name="Coyle M."/>
            <person name="Francisco L."/>
            <person name="Jackson L."/>
            <person name="Javaid M."/>
            <person name="Korchina V."/>
            <person name="Kovar C."/>
            <person name="Mata R."/>
            <person name="Mathew T."/>
            <person name="Ngo R."/>
            <person name="Nguyen L."/>
            <person name="Nguyen N."/>
            <person name="Okwuonu G."/>
            <person name="Ongeri F."/>
            <person name="Pham C."/>
            <person name="Simmons D."/>
            <person name="Wilczek-Boney K."/>
            <person name="Hale W."/>
            <person name="Jakkamsetti A."/>
            <person name="Pham P."/>
            <person name="Ruth R."/>
            <person name="San Lucas F."/>
            <person name="Warren J."/>
            <person name="Zhang J."/>
            <person name="Zhao Z."/>
            <person name="Zhou C."/>
            <person name="Zhu D."/>
            <person name="Lee S."/>
            <person name="Bess C."/>
            <person name="Blankenburg K."/>
            <person name="Forbes L."/>
            <person name="Fu Q."/>
            <person name="Gubbala S."/>
            <person name="Hirani K."/>
            <person name="Jayaseelan J.C."/>
            <person name="Lara F."/>
            <person name="Munidasa M."/>
            <person name="Palculict T."/>
            <person name="Patil S."/>
            <person name="Pu L.-L."/>
            <person name="Saada N."/>
            <person name="Tang L."/>
            <person name="Weissenberger G."/>
            <person name="Zhu Y."/>
            <person name="Hemphill L."/>
            <person name="Shang Y."/>
            <person name="Youmans B."/>
            <person name="Ayvaz T."/>
            <person name="Ross M."/>
            <person name="Santibanez J."/>
            <person name="Aqrawi P."/>
            <person name="Gross S."/>
            <person name="Joshi V."/>
            <person name="Fowler G."/>
            <person name="Nazareth L."/>
            <person name="Reid J."/>
            <person name="Worley K."/>
            <person name="Petrosino J."/>
            <person name="Highlander S."/>
            <person name="Gibbs R."/>
        </authorList>
    </citation>
    <scope>NUCLEOTIDE SEQUENCE [LARGE SCALE GENOMIC DNA]</scope>
    <source>
        <strain evidence="3 4">DSM 15829</strain>
    </source>
</reference>
<evidence type="ECO:0000313" key="3">
    <source>
        <dbReference type="EMBL" id="EGF22988.1"/>
    </source>
</evidence>
<accession>F1T683</accession>
<gene>
    <name evidence="3" type="ORF">HMPREF0091_10983</name>
</gene>
<dbReference type="GeneID" id="93210538"/>
<comment type="caution">
    <text evidence="3">The sequence shown here is derived from an EMBL/GenBank/DDBJ whole genome shotgun (WGS) entry which is preliminary data.</text>
</comment>
<evidence type="ECO:0000256" key="2">
    <source>
        <dbReference type="SAM" id="Phobius"/>
    </source>
</evidence>
<feature type="region of interest" description="Disordered" evidence="1">
    <location>
        <begin position="83"/>
        <end position="111"/>
    </location>
</feature>
<feature type="transmembrane region" description="Helical" evidence="2">
    <location>
        <begin position="173"/>
        <end position="196"/>
    </location>
</feature>
<dbReference type="RefSeq" id="WP_006303180.1">
    <property type="nucleotide sequence ID" value="NZ_ACGK02000002.1"/>
</dbReference>
<sequence>MSNPDNMHNPYGVPDDARDAYGVRGAYDGRSAYDEGANRCDKTIVMPASFANKGYAAPTVRRQRIAQSPQPYDPGSDSEYAAYASPQGGYEPRPIPSPSPRPMRKSTPEAMRPERADYYASTVERAVSGLFHGITGSLVSVFCQFIAVLCRVFAWMLSLIIVGSALPFAPLRFAFLMFYHTVSRILPPVLVGSFIIESPFGGILRGDYVIVTLILFVLDHLLCRLAFTLRNSR</sequence>